<dbReference type="InterPro" id="IPR036736">
    <property type="entry name" value="ACP-like_sf"/>
</dbReference>
<protein>
    <submittedName>
        <fullName evidence="2">Acyl carrier protein</fullName>
    </submittedName>
</protein>
<sequence length="83" mass="9292">MSQYETIYDSIAEMLCDAKDLAPEALTPETTLAELEPDSLDYVELMVLAKREFNVTLTADMFMTKPPVTLRDLSMLIAQEMAG</sequence>
<feature type="domain" description="Carrier" evidence="1">
    <location>
        <begin position="10"/>
        <end position="66"/>
    </location>
</feature>
<reference evidence="2 3" key="1">
    <citation type="submission" date="2020-06" db="EMBL/GenBank/DDBJ databases">
        <title>Long-read sequencing of DSM26481-BlokeschLab.</title>
        <authorList>
            <person name="Blokesch M."/>
        </authorList>
    </citation>
    <scope>NUCLEOTIDE SEQUENCE [LARGE SCALE GENOMIC DNA]</scope>
    <source>
        <strain evidence="2 3">DSM 26481</strain>
    </source>
</reference>
<dbReference type="RefSeq" id="WP_148422633.1">
    <property type="nucleotide sequence ID" value="NZ_CP056117.1"/>
</dbReference>
<proteinExistence type="predicted"/>
<dbReference type="InterPro" id="IPR009081">
    <property type="entry name" value="PP-bd_ACP"/>
</dbReference>
<evidence type="ECO:0000313" key="3">
    <source>
        <dbReference type="Proteomes" id="UP000509421"/>
    </source>
</evidence>
<gene>
    <name evidence="2" type="ORF">HWQ14_02900</name>
</gene>
<dbReference type="EMBL" id="CP056117">
    <property type="protein sequence ID" value="QKZ96717.1"/>
    <property type="molecule type" value="Genomic_DNA"/>
</dbReference>
<name>A0A7H8UD97_ENTCL</name>
<dbReference type="Gene3D" id="1.10.1200.10">
    <property type="entry name" value="ACP-like"/>
    <property type="match status" value="1"/>
</dbReference>
<accession>A0A7H8UD97</accession>
<dbReference type="SUPFAM" id="SSF47336">
    <property type="entry name" value="ACP-like"/>
    <property type="match status" value="1"/>
</dbReference>
<dbReference type="AlphaFoldDB" id="A0A7H8UD97"/>
<evidence type="ECO:0000313" key="2">
    <source>
        <dbReference type="EMBL" id="QKZ96717.1"/>
    </source>
</evidence>
<dbReference type="Pfam" id="PF00550">
    <property type="entry name" value="PP-binding"/>
    <property type="match status" value="1"/>
</dbReference>
<dbReference type="Proteomes" id="UP000509421">
    <property type="component" value="Chromosome"/>
</dbReference>
<evidence type="ECO:0000259" key="1">
    <source>
        <dbReference type="Pfam" id="PF00550"/>
    </source>
</evidence>
<organism evidence="2 3">
    <name type="scientific">Enterobacter cloacae</name>
    <dbReference type="NCBI Taxonomy" id="550"/>
    <lineage>
        <taxon>Bacteria</taxon>
        <taxon>Pseudomonadati</taxon>
        <taxon>Pseudomonadota</taxon>
        <taxon>Gammaproteobacteria</taxon>
        <taxon>Enterobacterales</taxon>
        <taxon>Enterobacteriaceae</taxon>
        <taxon>Enterobacter</taxon>
        <taxon>Enterobacter cloacae complex</taxon>
    </lineage>
</organism>